<keyword evidence="11 19" id="KW-0460">Magnesium</keyword>
<dbReference type="NCBIfam" id="NF002378">
    <property type="entry name" value="PRK01372.1"/>
    <property type="match status" value="1"/>
</dbReference>
<evidence type="ECO:0000256" key="19">
    <source>
        <dbReference type="PIRSR" id="PIRSR039102-3"/>
    </source>
</evidence>
<comment type="cofactor">
    <cofactor evidence="1">
        <name>Mn(2+)</name>
        <dbReference type="ChEBI" id="CHEBI:29035"/>
    </cofactor>
</comment>
<dbReference type="InterPro" id="IPR011761">
    <property type="entry name" value="ATP-grasp"/>
</dbReference>
<keyword evidence="14 19" id="KW-0464">Manganese</keyword>
<comment type="subcellular location">
    <subcellularLocation>
        <location evidence="3 17">Cytoplasm</location>
    </subcellularLocation>
</comment>
<keyword evidence="10 20" id="KW-0067">ATP-binding</keyword>
<dbReference type="GO" id="GO:0005829">
    <property type="term" value="C:cytosol"/>
    <property type="evidence" value="ECO:0007669"/>
    <property type="project" value="TreeGrafter"/>
</dbReference>
<dbReference type="Proteomes" id="UP000198781">
    <property type="component" value="Unassembled WGS sequence"/>
</dbReference>
<dbReference type="HAMAP" id="MF_00047">
    <property type="entry name" value="Dala_Dala_lig"/>
    <property type="match status" value="1"/>
</dbReference>
<dbReference type="EMBL" id="FMZC01000003">
    <property type="protein sequence ID" value="SDC87479.1"/>
    <property type="molecule type" value="Genomic_DNA"/>
</dbReference>
<protein>
    <recommendedName>
        <fullName evidence="5 17">D-alanine--D-alanine ligase</fullName>
        <ecNumber evidence="5 17">6.3.2.4</ecNumber>
    </recommendedName>
    <alternativeName>
        <fullName evidence="17">D-Ala-D-Ala ligase</fullName>
    </alternativeName>
    <alternativeName>
        <fullName evidence="17">D-alanylalanine synthetase</fullName>
    </alternativeName>
</protein>
<keyword evidence="8 19" id="KW-0479">Metal-binding</keyword>
<evidence type="ECO:0000256" key="8">
    <source>
        <dbReference type="ARBA" id="ARBA00022723"/>
    </source>
</evidence>
<dbReference type="InterPro" id="IPR011127">
    <property type="entry name" value="Dala_Dala_lig_N"/>
</dbReference>
<dbReference type="PROSITE" id="PS00844">
    <property type="entry name" value="DALA_DALA_LIGASE_2"/>
    <property type="match status" value="1"/>
</dbReference>
<dbReference type="OrthoDB" id="9813261at2"/>
<feature type="binding site" evidence="19">
    <location>
        <position position="281"/>
    </location>
    <ligand>
        <name>Mg(2+)</name>
        <dbReference type="ChEBI" id="CHEBI:18420"/>
        <label>2</label>
    </ligand>
</feature>
<dbReference type="PIRSF" id="PIRSF039102">
    <property type="entry name" value="Ddl/VanB"/>
    <property type="match status" value="1"/>
</dbReference>
<comment type="cofactor">
    <cofactor evidence="19">
        <name>Mg(2+)</name>
        <dbReference type="ChEBI" id="CHEBI:18420"/>
    </cofactor>
    <cofactor evidence="19">
        <name>Mn(2+)</name>
        <dbReference type="ChEBI" id="CHEBI:29035"/>
    </cofactor>
    <text evidence="19">Binds 2 magnesium or manganese ions per subunit.</text>
</comment>
<dbReference type="UniPathway" id="UPA00219"/>
<evidence type="ECO:0000313" key="23">
    <source>
        <dbReference type="Proteomes" id="UP000198781"/>
    </source>
</evidence>
<dbReference type="PANTHER" id="PTHR23132:SF23">
    <property type="entry name" value="D-ALANINE--D-ALANINE LIGASE B"/>
    <property type="match status" value="1"/>
</dbReference>
<keyword evidence="13 17" id="KW-0573">Peptidoglycan synthesis</keyword>
<proteinExistence type="inferred from homology"/>
<dbReference type="GO" id="GO:0005524">
    <property type="term" value="F:ATP binding"/>
    <property type="evidence" value="ECO:0007669"/>
    <property type="project" value="UniProtKB-UniRule"/>
</dbReference>
<evidence type="ECO:0000256" key="5">
    <source>
        <dbReference type="ARBA" id="ARBA00012216"/>
    </source>
</evidence>
<evidence type="ECO:0000256" key="4">
    <source>
        <dbReference type="ARBA" id="ARBA00010871"/>
    </source>
</evidence>
<keyword evidence="12 17" id="KW-0133">Cell shape</keyword>
<feature type="active site" evidence="18">
    <location>
        <position position="28"/>
    </location>
</feature>
<evidence type="ECO:0000256" key="10">
    <source>
        <dbReference type="ARBA" id="ARBA00022840"/>
    </source>
</evidence>
<dbReference type="InterPro" id="IPR016185">
    <property type="entry name" value="PreATP-grasp_dom_sf"/>
</dbReference>
<evidence type="ECO:0000256" key="14">
    <source>
        <dbReference type="ARBA" id="ARBA00023211"/>
    </source>
</evidence>
<evidence type="ECO:0000256" key="15">
    <source>
        <dbReference type="ARBA" id="ARBA00023316"/>
    </source>
</evidence>
<dbReference type="SUPFAM" id="SSF52440">
    <property type="entry name" value="PreATP-grasp domain"/>
    <property type="match status" value="1"/>
</dbReference>
<dbReference type="InterPro" id="IPR011095">
    <property type="entry name" value="Dala_Dala_lig_C"/>
</dbReference>
<dbReference type="PANTHER" id="PTHR23132">
    <property type="entry name" value="D-ALANINE--D-ALANINE LIGASE"/>
    <property type="match status" value="1"/>
</dbReference>
<feature type="binding site" evidence="19">
    <location>
        <position position="267"/>
    </location>
    <ligand>
        <name>Mg(2+)</name>
        <dbReference type="ChEBI" id="CHEBI:18420"/>
        <label>1</label>
    </ligand>
</feature>
<dbReference type="Pfam" id="PF07478">
    <property type="entry name" value="Dala_Dala_lig_C"/>
    <property type="match status" value="1"/>
</dbReference>
<dbReference type="PROSITE" id="PS00843">
    <property type="entry name" value="DALA_DALA_LIGASE_1"/>
    <property type="match status" value="1"/>
</dbReference>
<dbReference type="Gene3D" id="3.40.50.20">
    <property type="match status" value="1"/>
</dbReference>
<sequence>MSTEDNTPAIDVRALGKVAVLMGGSSAEREVSLMSGGGVLQALRARGVDAHAFDPSQTDLSELRHGGYARCFIALHGRHGEDGTVQGALELLGIPYTGPGVMASSIAMDKIMTKRIWRFEGLPTPDWRLVSSAAETAQALQALGAPMIVKPSREGSTIGLTKVTSPGQCEQAYLLASRYDPEVLCEEFIEGDETTCPVLGQGAGARALPVIRIVAPAGNYDYQNKYFTDVTQYHCPSGLPEHEEREIQRLVVEAFRTLQCRGWARADIMIRASDRKPFLLEINTSPGMTGHSLVPMSARASGVSYEALCLSILASASLDGLQGNAGAATPTVTPGTPGAA</sequence>
<evidence type="ECO:0000256" key="16">
    <source>
        <dbReference type="ARBA" id="ARBA00047614"/>
    </source>
</evidence>
<comment type="pathway">
    <text evidence="17">Cell wall biogenesis; peptidoglycan biosynthesis.</text>
</comment>
<evidence type="ECO:0000256" key="20">
    <source>
        <dbReference type="PROSITE-ProRule" id="PRU00409"/>
    </source>
</evidence>
<evidence type="ECO:0000256" key="12">
    <source>
        <dbReference type="ARBA" id="ARBA00022960"/>
    </source>
</evidence>
<evidence type="ECO:0000256" key="9">
    <source>
        <dbReference type="ARBA" id="ARBA00022741"/>
    </source>
</evidence>
<comment type="function">
    <text evidence="2 17">Cell wall formation.</text>
</comment>
<feature type="binding site" evidence="19">
    <location>
        <position position="281"/>
    </location>
    <ligand>
        <name>Mg(2+)</name>
        <dbReference type="ChEBI" id="CHEBI:18420"/>
        <label>1</label>
    </ligand>
</feature>
<dbReference type="STRING" id="187868.SAMN05192589_103436"/>
<feature type="domain" description="ATP-grasp" evidence="21">
    <location>
        <begin position="114"/>
        <end position="314"/>
    </location>
</feature>
<feature type="active site" evidence="18">
    <location>
        <position position="156"/>
    </location>
</feature>
<dbReference type="AlphaFoldDB" id="A0A1G6Q566"/>
<feature type="binding site" evidence="19">
    <location>
        <position position="283"/>
    </location>
    <ligand>
        <name>Mg(2+)</name>
        <dbReference type="ChEBI" id="CHEBI:18420"/>
        <label>2</label>
    </ligand>
</feature>
<evidence type="ECO:0000256" key="13">
    <source>
        <dbReference type="ARBA" id="ARBA00022984"/>
    </source>
</evidence>
<gene>
    <name evidence="17" type="primary">ddl</name>
    <name evidence="22" type="ORF">SAMN05192589_103436</name>
</gene>
<keyword evidence="15 17" id="KW-0961">Cell wall biogenesis/degradation</keyword>
<evidence type="ECO:0000256" key="18">
    <source>
        <dbReference type="PIRSR" id="PIRSR039102-1"/>
    </source>
</evidence>
<keyword evidence="7 17" id="KW-0436">Ligase</keyword>
<dbReference type="GO" id="GO:0008360">
    <property type="term" value="P:regulation of cell shape"/>
    <property type="evidence" value="ECO:0007669"/>
    <property type="project" value="UniProtKB-KW"/>
</dbReference>
<reference evidence="22 23" key="1">
    <citation type="submission" date="2016-10" db="EMBL/GenBank/DDBJ databases">
        <authorList>
            <person name="de Groot N.N."/>
        </authorList>
    </citation>
    <scope>NUCLEOTIDE SEQUENCE [LARGE SCALE GENOMIC DNA]</scope>
    <source>
        <strain evidence="22 23">DSM 16619</strain>
    </source>
</reference>
<name>A0A1G6Q566_9BURK</name>
<dbReference type="PROSITE" id="PS50975">
    <property type="entry name" value="ATP_GRASP"/>
    <property type="match status" value="1"/>
</dbReference>
<dbReference type="Gene3D" id="3.30.470.20">
    <property type="entry name" value="ATP-grasp fold, B domain"/>
    <property type="match status" value="1"/>
</dbReference>
<evidence type="ECO:0000256" key="1">
    <source>
        <dbReference type="ARBA" id="ARBA00001936"/>
    </source>
</evidence>
<dbReference type="InterPro" id="IPR005905">
    <property type="entry name" value="D_ala_D_ala"/>
</dbReference>
<dbReference type="GO" id="GO:0008716">
    <property type="term" value="F:D-alanine-D-alanine ligase activity"/>
    <property type="evidence" value="ECO:0007669"/>
    <property type="project" value="UniProtKB-UniRule"/>
</dbReference>
<dbReference type="InterPro" id="IPR013815">
    <property type="entry name" value="ATP_grasp_subdomain_1"/>
</dbReference>
<comment type="similarity">
    <text evidence="4 17">Belongs to the D-alanine--D-alanine ligase family.</text>
</comment>
<dbReference type="Gene3D" id="3.30.1490.20">
    <property type="entry name" value="ATP-grasp fold, A domain"/>
    <property type="match status" value="1"/>
</dbReference>
<dbReference type="EC" id="6.3.2.4" evidence="5 17"/>
<dbReference type="SUPFAM" id="SSF56059">
    <property type="entry name" value="Glutathione synthetase ATP-binding domain-like"/>
    <property type="match status" value="1"/>
</dbReference>
<dbReference type="GO" id="GO:0071555">
    <property type="term" value="P:cell wall organization"/>
    <property type="evidence" value="ECO:0007669"/>
    <property type="project" value="UniProtKB-KW"/>
</dbReference>
<keyword evidence="6 17" id="KW-0963">Cytoplasm</keyword>
<accession>A0A1G6Q566</accession>
<evidence type="ECO:0000313" key="22">
    <source>
        <dbReference type="EMBL" id="SDC87479.1"/>
    </source>
</evidence>
<organism evidence="22 23">
    <name type="scientific">Paracidovorax valerianellae</name>
    <dbReference type="NCBI Taxonomy" id="187868"/>
    <lineage>
        <taxon>Bacteria</taxon>
        <taxon>Pseudomonadati</taxon>
        <taxon>Pseudomonadota</taxon>
        <taxon>Betaproteobacteria</taxon>
        <taxon>Burkholderiales</taxon>
        <taxon>Comamonadaceae</taxon>
        <taxon>Paracidovorax</taxon>
    </lineage>
</organism>
<evidence type="ECO:0000256" key="17">
    <source>
        <dbReference type="HAMAP-Rule" id="MF_00047"/>
    </source>
</evidence>
<keyword evidence="23" id="KW-1185">Reference proteome</keyword>
<dbReference type="GO" id="GO:0046872">
    <property type="term" value="F:metal ion binding"/>
    <property type="evidence" value="ECO:0007669"/>
    <property type="project" value="UniProtKB-KW"/>
</dbReference>
<dbReference type="InterPro" id="IPR000291">
    <property type="entry name" value="D-Ala_lig_Van_CS"/>
</dbReference>
<evidence type="ECO:0000259" key="21">
    <source>
        <dbReference type="PROSITE" id="PS50975"/>
    </source>
</evidence>
<dbReference type="GO" id="GO:0009252">
    <property type="term" value="P:peptidoglycan biosynthetic process"/>
    <property type="evidence" value="ECO:0007669"/>
    <property type="project" value="UniProtKB-UniRule"/>
</dbReference>
<evidence type="ECO:0000256" key="3">
    <source>
        <dbReference type="ARBA" id="ARBA00004496"/>
    </source>
</evidence>
<evidence type="ECO:0000256" key="7">
    <source>
        <dbReference type="ARBA" id="ARBA00022598"/>
    </source>
</evidence>
<dbReference type="FunFam" id="3.40.50.20:FF:000013">
    <property type="entry name" value="D-alanine--D-alanine ligase"/>
    <property type="match status" value="1"/>
</dbReference>
<keyword evidence="9 20" id="KW-0547">Nucleotide-binding</keyword>
<evidence type="ECO:0000256" key="11">
    <source>
        <dbReference type="ARBA" id="ARBA00022842"/>
    </source>
</evidence>
<dbReference type="NCBIfam" id="TIGR01205">
    <property type="entry name" value="D_ala_D_alaTIGR"/>
    <property type="match status" value="1"/>
</dbReference>
<comment type="catalytic activity">
    <reaction evidence="16 17">
        <text>2 D-alanine + ATP = D-alanyl-D-alanine + ADP + phosphate + H(+)</text>
        <dbReference type="Rhea" id="RHEA:11224"/>
        <dbReference type="ChEBI" id="CHEBI:15378"/>
        <dbReference type="ChEBI" id="CHEBI:30616"/>
        <dbReference type="ChEBI" id="CHEBI:43474"/>
        <dbReference type="ChEBI" id="CHEBI:57416"/>
        <dbReference type="ChEBI" id="CHEBI:57822"/>
        <dbReference type="ChEBI" id="CHEBI:456216"/>
        <dbReference type="EC" id="6.3.2.4"/>
    </reaction>
</comment>
<evidence type="ECO:0000256" key="2">
    <source>
        <dbReference type="ARBA" id="ARBA00003921"/>
    </source>
</evidence>
<dbReference type="Pfam" id="PF01820">
    <property type="entry name" value="Dala_Dala_lig_N"/>
    <property type="match status" value="1"/>
</dbReference>
<feature type="active site" evidence="18">
    <location>
        <position position="292"/>
    </location>
</feature>
<evidence type="ECO:0000256" key="6">
    <source>
        <dbReference type="ARBA" id="ARBA00022490"/>
    </source>
</evidence>